<keyword evidence="2" id="KW-1133">Transmembrane helix</keyword>
<organism evidence="4 5">
    <name type="scientific">Oikopleura dioica</name>
    <name type="common">Tunicate</name>
    <dbReference type="NCBI Taxonomy" id="34765"/>
    <lineage>
        <taxon>Eukaryota</taxon>
        <taxon>Metazoa</taxon>
        <taxon>Chordata</taxon>
        <taxon>Tunicata</taxon>
        <taxon>Appendicularia</taxon>
        <taxon>Copelata</taxon>
        <taxon>Oikopleuridae</taxon>
        <taxon>Oikopleura</taxon>
    </lineage>
</organism>
<dbReference type="Proteomes" id="UP001158576">
    <property type="component" value="Chromosome 1"/>
</dbReference>
<reference evidence="4 5" key="1">
    <citation type="submission" date="2021-04" db="EMBL/GenBank/DDBJ databases">
        <authorList>
            <person name="Bliznina A."/>
        </authorList>
    </citation>
    <scope>NUCLEOTIDE SEQUENCE [LARGE SCALE GENOMIC DNA]</scope>
</reference>
<evidence type="ECO:0000256" key="1">
    <source>
        <dbReference type="ARBA" id="ARBA00022679"/>
    </source>
</evidence>
<keyword evidence="5" id="KW-1185">Reference proteome</keyword>
<dbReference type="Gene3D" id="3.40.630.30">
    <property type="match status" value="1"/>
</dbReference>
<evidence type="ECO:0000256" key="2">
    <source>
        <dbReference type="SAM" id="Phobius"/>
    </source>
</evidence>
<dbReference type="PROSITE" id="PS51186">
    <property type="entry name" value="GNAT"/>
    <property type="match status" value="1"/>
</dbReference>
<name>A0ABN7T0T0_OIKDI</name>
<feature type="transmembrane region" description="Helical" evidence="2">
    <location>
        <begin position="71"/>
        <end position="91"/>
    </location>
</feature>
<dbReference type="CDD" id="cd04301">
    <property type="entry name" value="NAT_SF"/>
    <property type="match status" value="1"/>
</dbReference>
<dbReference type="PANTHER" id="PTHR13947:SF37">
    <property type="entry name" value="LD18367P"/>
    <property type="match status" value="1"/>
</dbReference>
<proteinExistence type="predicted"/>
<dbReference type="InterPro" id="IPR050769">
    <property type="entry name" value="NAT_camello-type"/>
</dbReference>
<feature type="transmembrane region" description="Helical" evidence="2">
    <location>
        <begin position="47"/>
        <end position="65"/>
    </location>
</feature>
<sequence length="243" mass="28639">MVRAVLKMKVREFERKDQDAAFAIWKHGMSVDLNKHWMDWILNQHHIRVIILLMPVFVHHLGFSTSLLQGLFYSTLPSGILLAFLRLMVHLTNKDYVKSRKDMLDIETHHGKRFLVAEGDNGEILGTIVYVEKPHITHFKGKKIEGKSWEMFSMSVKHSARRLGVAHKLLGDLEMRARKENVEVIVFDASTPQVPAVKFYKKFGYDWELENFPTLGRKFPERQIADFFFWFCRMNIIKFYKKI</sequence>
<keyword evidence="2" id="KW-0472">Membrane</keyword>
<dbReference type="InterPro" id="IPR016181">
    <property type="entry name" value="Acyl_CoA_acyltransferase"/>
</dbReference>
<protein>
    <submittedName>
        <fullName evidence="4">Oidioi.mRNA.OKI2018_I69.chr1.g3389.t1.cds</fullName>
    </submittedName>
</protein>
<evidence type="ECO:0000313" key="5">
    <source>
        <dbReference type="Proteomes" id="UP001158576"/>
    </source>
</evidence>
<gene>
    <name evidence="4" type="ORF">OKIOD_LOCUS12154</name>
</gene>
<feature type="domain" description="N-acetyltransferase" evidence="3">
    <location>
        <begin position="71"/>
        <end position="226"/>
    </location>
</feature>
<evidence type="ECO:0000259" key="3">
    <source>
        <dbReference type="PROSITE" id="PS51186"/>
    </source>
</evidence>
<accession>A0ABN7T0T0</accession>
<keyword evidence="2" id="KW-0812">Transmembrane</keyword>
<dbReference type="Pfam" id="PF00583">
    <property type="entry name" value="Acetyltransf_1"/>
    <property type="match status" value="1"/>
</dbReference>
<dbReference type="EMBL" id="OU015566">
    <property type="protein sequence ID" value="CAG5107566.1"/>
    <property type="molecule type" value="Genomic_DNA"/>
</dbReference>
<dbReference type="SUPFAM" id="SSF55729">
    <property type="entry name" value="Acyl-CoA N-acyltransferases (Nat)"/>
    <property type="match status" value="1"/>
</dbReference>
<dbReference type="PANTHER" id="PTHR13947">
    <property type="entry name" value="GNAT FAMILY N-ACETYLTRANSFERASE"/>
    <property type="match status" value="1"/>
</dbReference>
<evidence type="ECO:0000313" key="4">
    <source>
        <dbReference type="EMBL" id="CAG5107566.1"/>
    </source>
</evidence>
<dbReference type="InterPro" id="IPR000182">
    <property type="entry name" value="GNAT_dom"/>
</dbReference>
<keyword evidence="1" id="KW-0808">Transferase</keyword>